<protein>
    <recommendedName>
        <fullName evidence="6">DUF111 family protein</fullName>
    </recommendedName>
</protein>
<evidence type="ECO:0000313" key="3">
    <source>
        <dbReference type="EMBL" id="SHK90604.1"/>
    </source>
</evidence>
<dbReference type="EMBL" id="FRBG01000007">
    <property type="protein sequence ID" value="SHK90604.1"/>
    <property type="molecule type" value="Genomic_DNA"/>
</dbReference>
<dbReference type="InterPro" id="IPR002822">
    <property type="entry name" value="Ni_insertion"/>
</dbReference>
<sequence>MNGEIFSYLYEKLFEIGALDVYTQSIYMKKNRPAVKLSVLCIEKDLNNICTEILKQTTTFGVRYKKLSRMVLERRNIKVKSKFGNIFIKVAYYDGRILKYTPEYEQCKEISKNFNIPIRVVYDEINHEISKYIKTLSKGD</sequence>
<dbReference type="PANTHER" id="PTHR36566">
    <property type="entry name" value="NICKEL INSERTION PROTEIN-RELATED"/>
    <property type="match status" value="1"/>
</dbReference>
<keyword evidence="1" id="KW-0533">Nickel</keyword>
<reference evidence="2 4" key="1">
    <citation type="submission" date="2016-02" db="EMBL/GenBank/DDBJ databases">
        <title>Draft genome sequence for Clostridium paradoxum JW-YL-7.</title>
        <authorList>
            <person name="Utturkar S.M."/>
            <person name="Lancaster A."/>
            <person name="Poole F.L."/>
            <person name="Adams M.W."/>
            <person name="Brown S.D."/>
        </authorList>
    </citation>
    <scope>NUCLEOTIDE SEQUENCE [LARGE SCALE GENOMIC DNA]</scope>
    <source>
        <strain evidence="2 4">JW-YL-7</strain>
    </source>
</reference>
<dbReference type="RefSeq" id="WP_066067724.1">
    <property type="nucleotide sequence ID" value="NZ_FRBG01000007.1"/>
</dbReference>
<evidence type="ECO:0000313" key="5">
    <source>
        <dbReference type="Proteomes" id="UP000323392"/>
    </source>
</evidence>
<evidence type="ECO:0000313" key="2">
    <source>
        <dbReference type="EMBL" id="KXZ39115.1"/>
    </source>
</evidence>
<keyword evidence="5" id="KW-1185">Reference proteome</keyword>
<dbReference type="PANTHER" id="PTHR36566:SF1">
    <property type="entry name" value="PYRIDINIUM-3,5-BISTHIOCARBOXYLIC ACID MONONUCLEOTIDE NICKEL INSERTION PROTEIN"/>
    <property type="match status" value="1"/>
</dbReference>
<dbReference type="EMBL" id="LSFY01000001">
    <property type="protein sequence ID" value="KXZ39115.1"/>
    <property type="molecule type" value="Genomic_DNA"/>
</dbReference>
<dbReference type="PATRIC" id="fig|1121328.3.peg.188"/>
<dbReference type="Pfam" id="PF01969">
    <property type="entry name" value="Ni_insertion"/>
    <property type="match status" value="1"/>
</dbReference>
<evidence type="ECO:0008006" key="6">
    <source>
        <dbReference type="Google" id="ProtNLM"/>
    </source>
</evidence>
<comment type="caution">
    <text evidence="2">The sequence shown here is derived from an EMBL/GenBank/DDBJ whole genome shotgun (WGS) entry which is preliminary data.</text>
</comment>
<dbReference type="Gene3D" id="3.30.70.1380">
    <property type="entry name" value="Transcriptional regulatory protein pf0864 domain like"/>
    <property type="match status" value="1"/>
</dbReference>
<dbReference type="STRING" id="1121328.JWYL7_0190"/>
<dbReference type="AlphaFoldDB" id="A0A150FPJ9"/>
<name>A0A150FPJ9_CLOPD</name>
<accession>A0A150FPJ9</accession>
<reference evidence="3 5" key="2">
    <citation type="submission" date="2016-11" db="EMBL/GenBank/DDBJ databases">
        <authorList>
            <person name="Varghese N."/>
            <person name="Submissions S."/>
        </authorList>
    </citation>
    <scope>NUCLEOTIDE SEQUENCE [LARGE SCALE GENOMIC DNA]</scope>
    <source>
        <strain evidence="3 5">DSM 7308</strain>
    </source>
</reference>
<organism evidence="2 4">
    <name type="scientific">Alkalithermobacter thermoalcaliphilus JW-YL-7 = DSM 7308</name>
    <dbReference type="NCBI Taxonomy" id="1121328"/>
    <lineage>
        <taxon>Bacteria</taxon>
        <taxon>Bacillati</taxon>
        <taxon>Bacillota</taxon>
        <taxon>Clostridia</taxon>
        <taxon>Peptostreptococcales</taxon>
        <taxon>Tepidibacteraceae</taxon>
        <taxon>Alkalithermobacter</taxon>
    </lineage>
</organism>
<dbReference type="Proteomes" id="UP000323392">
    <property type="component" value="Unassembled WGS sequence"/>
</dbReference>
<evidence type="ECO:0000256" key="1">
    <source>
        <dbReference type="ARBA" id="ARBA00022596"/>
    </source>
</evidence>
<proteinExistence type="predicted"/>
<dbReference type="Proteomes" id="UP000092605">
    <property type="component" value="Unassembled WGS sequence"/>
</dbReference>
<gene>
    <name evidence="2" type="ORF">JWYL7_0190</name>
    <name evidence="3" type="ORF">SAMN05661008_01102</name>
</gene>
<evidence type="ECO:0000313" key="4">
    <source>
        <dbReference type="Proteomes" id="UP000092605"/>
    </source>
</evidence>